<comment type="caution">
    <text evidence="1">The sequence shown here is derived from an EMBL/GenBank/DDBJ whole genome shotgun (WGS) entry which is preliminary data.</text>
</comment>
<accession>A0A3M6TMI7</accession>
<name>A0A3M6TMI7_POCDA</name>
<dbReference type="AlphaFoldDB" id="A0A3M6TMI7"/>
<sequence length="58" mass="6648">MLVHFYAERMLFFRLSLREALKSIHGASHKNDVLLVDEHLHQTPSNVAGKENTSTDQD</sequence>
<keyword evidence="2" id="KW-1185">Reference proteome</keyword>
<organism evidence="1 2">
    <name type="scientific">Pocillopora damicornis</name>
    <name type="common">Cauliflower coral</name>
    <name type="synonym">Millepora damicornis</name>
    <dbReference type="NCBI Taxonomy" id="46731"/>
    <lineage>
        <taxon>Eukaryota</taxon>
        <taxon>Metazoa</taxon>
        <taxon>Cnidaria</taxon>
        <taxon>Anthozoa</taxon>
        <taxon>Hexacorallia</taxon>
        <taxon>Scleractinia</taxon>
        <taxon>Astrocoeniina</taxon>
        <taxon>Pocilloporidae</taxon>
        <taxon>Pocillopora</taxon>
    </lineage>
</organism>
<proteinExistence type="predicted"/>
<protein>
    <submittedName>
        <fullName evidence="1">Uncharacterized protein</fullName>
    </submittedName>
</protein>
<gene>
    <name evidence="1" type="ORF">pdam_00025635</name>
</gene>
<evidence type="ECO:0000313" key="1">
    <source>
        <dbReference type="EMBL" id="RMX42521.1"/>
    </source>
</evidence>
<evidence type="ECO:0000313" key="2">
    <source>
        <dbReference type="Proteomes" id="UP000275408"/>
    </source>
</evidence>
<feature type="non-terminal residue" evidence="1">
    <location>
        <position position="58"/>
    </location>
</feature>
<reference evidence="1 2" key="1">
    <citation type="journal article" date="2018" name="Sci. Rep.">
        <title>Comparative analysis of the Pocillopora damicornis genome highlights role of immune system in coral evolution.</title>
        <authorList>
            <person name="Cunning R."/>
            <person name="Bay R.A."/>
            <person name="Gillette P."/>
            <person name="Baker A.C."/>
            <person name="Traylor-Knowles N."/>
        </authorList>
    </citation>
    <scope>NUCLEOTIDE SEQUENCE [LARGE SCALE GENOMIC DNA]</scope>
    <source>
        <strain evidence="1">RSMAS</strain>
        <tissue evidence="1">Whole animal</tissue>
    </source>
</reference>
<dbReference type="EMBL" id="RCHS01003343">
    <property type="protein sequence ID" value="RMX42521.1"/>
    <property type="molecule type" value="Genomic_DNA"/>
</dbReference>
<dbReference type="Proteomes" id="UP000275408">
    <property type="component" value="Unassembled WGS sequence"/>
</dbReference>